<evidence type="ECO:0000313" key="3">
    <source>
        <dbReference type="Proteomes" id="UP001432027"/>
    </source>
</evidence>
<keyword evidence="1" id="KW-0812">Transmembrane</keyword>
<organism evidence="2 3">
    <name type="scientific">Pristionchus entomophagus</name>
    <dbReference type="NCBI Taxonomy" id="358040"/>
    <lineage>
        <taxon>Eukaryota</taxon>
        <taxon>Metazoa</taxon>
        <taxon>Ecdysozoa</taxon>
        <taxon>Nematoda</taxon>
        <taxon>Chromadorea</taxon>
        <taxon>Rhabditida</taxon>
        <taxon>Rhabditina</taxon>
        <taxon>Diplogasteromorpha</taxon>
        <taxon>Diplogasteroidea</taxon>
        <taxon>Neodiplogasteridae</taxon>
        <taxon>Pristionchus</taxon>
    </lineage>
</organism>
<feature type="transmembrane region" description="Helical" evidence="1">
    <location>
        <begin position="12"/>
        <end position="33"/>
    </location>
</feature>
<keyword evidence="1" id="KW-0472">Membrane</keyword>
<comment type="caution">
    <text evidence="2">The sequence shown here is derived from an EMBL/GenBank/DDBJ whole genome shotgun (WGS) entry which is preliminary data.</text>
</comment>
<sequence>AELNLGDGNIALILFLIPSTLTALSILLVYYVYNSITVKDKTKQQSSQVPIDTLAEAYDYYVNRPPSEEYYVSLAIHSIS</sequence>
<dbReference type="AlphaFoldDB" id="A0AAV5UBH6"/>
<feature type="non-terminal residue" evidence="2">
    <location>
        <position position="1"/>
    </location>
</feature>
<dbReference type="Proteomes" id="UP001432027">
    <property type="component" value="Unassembled WGS sequence"/>
</dbReference>
<dbReference type="EMBL" id="BTSX01000006">
    <property type="protein sequence ID" value="GMT04235.1"/>
    <property type="molecule type" value="Genomic_DNA"/>
</dbReference>
<evidence type="ECO:0000313" key="2">
    <source>
        <dbReference type="EMBL" id="GMT04235.1"/>
    </source>
</evidence>
<evidence type="ECO:0000256" key="1">
    <source>
        <dbReference type="SAM" id="Phobius"/>
    </source>
</evidence>
<accession>A0AAV5UBH6</accession>
<keyword evidence="1" id="KW-1133">Transmembrane helix</keyword>
<keyword evidence="3" id="KW-1185">Reference proteome</keyword>
<gene>
    <name evidence="2" type="ORF">PENTCL1PPCAC_26409</name>
</gene>
<proteinExistence type="predicted"/>
<name>A0AAV5UBH6_9BILA</name>
<reference evidence="2" key="1">
    <citation type="submission" date="2023-10" db="EMBL/GenBank/DDBJ databases">
        <title>Genome assembly of Pristionchus species.</title>
        <authorList>
            <person name="Yoshida K."/>
            <person name="Sommer R.J."/>
        </authorList>
    </citation>
    <scope>NUCLEOTIDE SEQUENCE</scope>
    <source>
        <strain evidence="2">RS0144</strain>
    </source>
</reference>
<protein>
    <submittedName>
        <fullName evidence="2">Uncharacterized protein</fullName>
    </submittedName>
</protein>